<evidence type="ECO:0000256" key="3">
    <source>
        <dbReference type="SAM" id="MobiDB-lite"/>
    </source>
</evidence>
<dbReference type="VEuPathDB" id="ToxoDB:ETH2_0955800"/>
<dbReference type="GeneID" id="25257658"/>
<keyword evidence="1 2" id="KW-0694">RNA-binding</keyword>
<sequence length="162" mass="16452">MGPYAAMPHGGPQGAAAMDDAAAGAAGREQSGPPGANIFVFHVPNEWNYFDLLNSFSQFGPIVSARVAMDRQTGRNKGYGFVSFETPEAAAAAVAAMNGFLAGGKRLKVTIKKGEEQHAVRASPGAYAPQPAAALGAGGPHSGAHGGFGGPGGPQQQRFAPY</sequence>
<feature type="compositionally biased region" description="Low complexity" evidence="3">
    <location>
        <begin position="122"/>
        <end position="135"/>
    </location>
</feature>
<name>U6KWC7_EIMTE</name>
<dbReference type="SUPFAM" id="SSF54928">
    <property type="entry name" value="RNA-binding domain, RBD"/>
    <property type="match status" value="1"/>
</dbReference>
<dbReference type="InterPro" id="IPR000504">
    <property type="entry name" value="RRM_dom"/>
</dbReference>
<keyword evidence="6" id="KW-1185">Reference proteome</keyword>
<dbReference type="InterPro" id="IPR052462">
    <property type="entry name" value="SLIRP/GR-RBP-like"/>
</dbReference>
<organism evidence="5 6">
    <name type="scientific">Eimeria tenella</name>
    <name type="common">Coccidian parasite</name>
    <dbReference type="NCBI Taxonomy" id="5802"/>
    <lineage>
        <taxon>Eukaryota</taxon>
        <taxon>Sar</taxon>
        <taxon>Alveolata</taxon>
        <taxon>Apicomplexa</taxon>
        <taxon>Conoidasida</taxon>
        <taxon>Coccidia</taxon>
        <taxon>Eucoccidiorida</taxon>
        <taxon>Eimeriorina</taxon>
        <taxon>Eimeriidae</taxon>
        <taxon>Eimeria</taxon>
    </lineage>
</organism>
<feature type="domain" description="RRM" evidence="4">
    <location>
        <begin position="36"/>
        <end position="114"/>
    </location>
</feature>
<dbReference type="GO" id="GO:0003723">
    <property type="term" value="F:RNA binding"/>
    <property type="evidence" value="ECO:0007669"/>
    <property type="project" value="UniProtKB-UniRule"/>
</dbReference>
<evidence type="ECO:0000313" key="6">
    <source>
        <dbReference type="Proteomes" id="UP000030747"/>
    </source>
</evidence>
<evidence type="ECO:0000259" key="4">
    <source>
        <dbReference type="PROSITE" id="PS50102"/>
    </source>
</evidence>
<evidence type="ECO:0000313" key="5">
    <source>
        <dbReference type="EMBL" id="CDJ39815.1"/>
    </source>
</evidence>
<dbReference type="OMA" id="RMAYAAP"/>
<feature type="compositionally biased region" description="Low complexity" evidence="3">
    <location>
        <begin position="14"/>
        <end position="27"/>
    </location>
</feature>
<dbReference type="PANTHER" id="PTHR48027">
    <property type="entry name" value="HETEROGENEOUS NUCLEAR RIBONUCLEOPROTEIN 87F-RELATED"/>
    <property type="match status" value="1"/>
</dbReference>
<proteinExistence type="predicted"/>
<evidence type="ECO:0000256" key="2">
    <source>
        <dbReference type="PROSITE-ProRule" id="PRU00176"/>
    </source>
</evidence>
<dbReference type="SMART" id="SM00360">
    <property type="entry name" value="RRM"/>
    <property type="match status" value="1"/>
</dbReference>
<dbReference type="Gene3D" id="3.30.70.330">
    <property type="match status" value="1"/>
</dbReference>
<feature type="region of interest" description="Disordered" evidence="3">
    <location>
        <begin position="119"/>
        <end position="162"/>
    </location>
</feature>
<gene>
    <name evidence="5" type="ORF">ETH_00043095</name>
</gene>
<reference evidence="5" key="1">
    <citation type="submission" date="2013-10" db="EMBL/GenBank/DDBJ databases">
        <title>Genomic analysis of the causative agents of coccidiosis in chickens.</title>
        <authorList>
            <person name="Reid A.J."/>
            <person name="Blake D."/>
            <person name="Billington K."/>
            <person name="Browne H."/>
            <person name="Dunn M."/>
            <person name="Hung S."/>
            <person name="Kawahara F."/>
            <person name="Miranda-Saavedra D."/>
            <person name="Mourier T."/>
            <person name="Nagra H."/>
            <person name="Otto T.D."/>
            <person name="Rawlings N."/>
            <person name="Sanchez A."/>
            <person name="Sanders M."/>
            <person name="Subramaniam C."/>
            <person name="Tay Y."/>
            <person name="Dear P."/>
            <person name="Doerig C."/>
            <person name="Gruber A."/>
            <person name="Parkinson J."/>
            <person name="Shirley M."/>
            <person name="Wan K.L."/>
            <person name="Berriman M."/>
            <person name="Tomley F."/>
            <person name="Pain A."/>
        </authorList>
    </citation>
    <scope>NUCLEOTIDE SEQUENCE [LARGE SCALE GENOMIC DNA]</scope>
    <source>
        <strain evidence="5">Houghton</strain>
    </source>
</reference>
<dbReference type="PROSITE" id="PS50102">
    <property type="entry name" value="RRM"/>
    <property type="match status" value="1"/>
</dbReference>
<dbReference type="EMBL" id="HG674686">
    <property type="protein sequence ID" value="CDJ39815.1"/>
    <property type="molecule type" value="Genomic_DNA"/>
</dbReference>
<dbReference type="VEuPathDB" id="ToxoDB:ETH_00043095"/>
<accession>U6KWC7</accession>
<feature type="region of interest" description="Disordered" evidence="3">
    <location>
        <begin position="1"/>
        <end position="30"/>
    </location>
</feature>
<reference evidence="5" key="2">
    <citation type="submission" date="2013-10" db="EMBL/GenBank/DDBJ databases">
        <authorList>
            <person name="Aslett M."/>
        </authorList>
    </citation>
    <scope>NUCLEOTIDE SEQUENCE [LARGE SCALE GENOMIC DNA]</scope>
    <source>
        <strain evidence="5">Houghton</strain>
    </source>
</reference>
<dbReference type="InterPro" id="IPR012677">
    <property type="entry name" value="Nucleotide-bd_a/b_plait_sf"/>
</dbReference>
<dbReference type="RefSeq" id="XP_013230568.1">
    <property type="nucleotide sequence ID" value="XM_013375114.1"/>
</dbReference>
<dbReference type="InterPro" id="IPR035979">
    <property type="entry name" value="RBD_domain_sf"/>
</dbReference>
<protein>
    <recommendedName>
        <fullName evidence="4">RRM domain-containing protein</fullName>
    </recommendedName>
</protein>
<dbReference type="Proteomes" id="UP000030747">
    <property type="component" value="Unassembled WGS sequence"/>
</dbReference>
<dbReference type="OrthoDB" id="347939at2759"/>
<dbReference type="Pfam" id="PF00076">
    <property type="entry name" value="RRM_1"/>
    <property type="match status" value="1"/>
</dbReference>
<dbReference type="AlphaFoldDB" id="U6KWC7"/>
<evidence type="ECO:0000256" key="1">
    <source>
        <dbReference type="ARBA" id="ARBA00022884"/>
    </source>
</evidence>
<feature type="compositionally biased region" description="Gly residues" evidence="3">
    <location>
        <begin position="136"/>
        <end position="153"/>
    </location>
</feature>
<dbReference type="CDD" id="cd12362">
    <property type="entry name" value="RRM3_CELF1-6"/>
    <property type="match status" value="1"/>
</dbReference>